<feature type="domain" description="Radical SAM core" evidence="14">
    <location>
        <begin position="148"/>
        <end position="378"/>
    </location>
</feature>
<evidence type="ECO:0000313" key="15">
    <source>
        <dbReference type="EMBL" id="XBX76310.1"/>
    </source>
</evidence>
<feature type="binding site" evidence="11">
    <location>
        <position position="52"/>
    </location>
    <ligand>
        <name>[4Fe-4S] cluster</name>
        <dbReference type="ChEBI" id="CHEBI:49883"/>
        <label>1</label>
    </ligand>
</feature>
<dbReference type="RefSeq" id="WP_350345044.1">
    <property type="nucleotide sequence ID" value="NZ_CP158367.1"/>
</dbReference>
<dbReference type="PROSITE" id="PS51918">
    <property type="entry name" value="RADICAL_SAM"/>
    <property type="match status" value="1"/>
</dbReference>
<keyword evidence="5 11" id="KW-0949">S-adenosyl-L-methionine</keyword>
<proteinExistence type="inferred from homology"/>
<dbReference type="InterPro" id="IPR006463">
    <property type="entry name" value="MiaB_methiolase"/>
</dbReference>
<keyword evidence="9 11" id="KW-0411">Iron-sulfur</keyword>
<evidence type="ECO:0000256" key="6">
    <source>
        <dbReference type="ARBA" id="ARBA00022694"/>
    </source>
</evidence>
<evidence type="ECO:0000259" key="13">
    <source>
        <dbReference type="PROSITE" id="PS51449"/>
    </source>
</evidence>
<dbReference type="InterPro" id="IPR038135">
    <property type="entry name" value="Methylthiotransferase_N_sf"/>
</dbReference>
<dbReference type="InterPro" id="IPR007197">
    <property type="entry name" value="rSAM"/>
</dbReference>
<dbReference type="HAMAP" id="MF_01864">
    <property type="entry name" value="tRNA_metthiotr_MiaB"/>
    <property type="match status" value="1"/>
</dbReference>
<dbReference type="AlphaFoldDB" id="A0AAU7VQ70"/>
<organism evidence="15">
    <name type="scientific">Proteinivorax tanatarense</name>
    <dbReference type="NCBI Taxonomy" id="1260629"/>
    <lineage>
        <taxon>Bacteria</taxon>
        <taxon>Bacillati</taxon>
        <taxon>Bacillota</taxon>
        <taxon>Clostridia</taxon>
        <taxon>Eubacteriales</taxon>
        <taxon>Proteinivoracaceae</taxon>
        <taxon>Proteinivorax</taxon>
    </lineage>
</organism>
<dbReference type="Pfam" id="PF01938">
    <property type="entry name" value="TRAM"/>
    <property type="match status" value="1"/>
</dbReference>
<keyword evidence="6 11" id="KW-0819">tRNA processing</keyword>
<dbReference type="EC" id="2.8.4.3" evidence="10 11"/>
<evidence type="ECO:0000256" key="8">
    <source>
        <dbReference type="ARBA" id="ARBA00023004"/>
    </source>
</evidence>
<evidence type="ECO:0000259" key="14">
    <source>
        <dbReference type="PROSITE" id="PS51918"/>
    </source>
</evidence>
<dbReference type="SFLD" id="SFLDS00029">
    <property type="entry name" value="Radical_SAM"/>
    <property type="match status" value="1"/>
</dbReference>
<feature type="binding site" evidence="11">
    <location>
        <position position="166"/>
    </location>
    <ligand>
        <name>[4Fe-4S] cluster</name>
        <dbReference type="ChEBI" id="CHEBI:49883"/>
        <label>2</label>
        <note>4Fe-4S-S-AdoMet</note>
    </ligand>
</feature>
<dbReference type="GO" id="GO:0005829">
    <property type="term" value="C:cytosol"/>
    <property type="evidence" value="ECO:0007669"/>
    <property type="project" value="TreeGrafter"/>
</dbReference>
<dbReference type="FunFam" id="3.40.50.12160:FF:000006">
    <property type="entry name" value="tRNA-2-methylthio-N(6)-dimethylallyladenosine synthase"/>
    <property type="match status" value="1"/>
</dbReference>
<dbReference type="SFLD" id="SFLDG01061">
    <property type="entry name" value="methylthiotransferase"/>
    <property type="match status" value="1"/>
</dbReference>
<feature type="domain" description="MTTase N-terminal" evidence="13">
    <location>
        <begin position="7"/>
        <end position="125"/>
    </location>
</feature>
<dbReference type="SUPFAM" id="SSF102114">
    <property type="entry name" value="Radical SAM enzymes"/>
    <property type="match status" value="1"/>
</dbReference>
<dbReference type="InterPro" id="IPR002792">
    <property type="entry name" value="TRAM_dom"/>
</dbReference>
<gene>
    <name evidence="11 15" type="primary">miaB</name>
    <name evidence="15" type="ORF">PRVXT_001496</name>
</gene>
<dbReference type="EMBL" id="CP158367">
    <property type="protein sequence ID" value="XBX76310.1"/>
    <property type="molecule type" value="Genomic_DNA"/>
</dbReference>
<comment type="function">
    <text evidence="1 11">Catalyzes the methylthiolation of N6-(dimethylallyl)adenosine (i(6)A), leading to the formation of 2-methylthio-N6-(dimethylallyl)adenosine (ms(2)i(6)A) at position 37 in tRNAs that read codons beginning with uridine.</text>
</comment>
<comment type="catalytic activity">
    <reaction evidence="11">
        <text>N(6)-dimethylallyladenosine(37) in tRNA + (sulfur carrier)-SH + AH2 + 2 S-adenosyl-L-methionine = 2-methylsulfanyl-N(6)-dimethylallyladenosine(37) in tRNA + (sulfur carrier)-H + 5'-deoxyadenosine + L-methionine + A + S-adenosyl-L-homocysteine + 2 H(+)</text>
        <dbReference type="Rhea" id="RHEA:37067"/>
        <dbReference type="Rhea" id="RHEA-COMP:10375"/>
        <dbReference type="Rhea" id="RHEA-COMP:10376"/>
        <dbReference type="Rhea" id="RHEA-COMP:14737"/>
        <dbReference type="Rhea" id="RHEA-COMP:14739"/>
        <dbReference type="ChEBI" id="CHEBI:13193"/>
        <dbReference type="ChEBI" id="CHEBI:15378"/>
        <dbReference type="ChEBI" id="CHEBI:17319"/>
        <dbReference type="ChEBI" id="CHEBI:17499"/>
        <dbReference type="ChEBI" id="CHEBI:29917"/>
        <dbReference type="ChEBI" id="CHEBI:57844"/>
        <dbReference type="ChEBI" id="CHEBI:57856"/>
        <dbReference type="ChEBI" id="CHEBI:59789"/>
        <dbReference type="ChEBI" id="CHEBI:64428"/>
        <dbReference type="ChEBI" id="CHEBI:74415"/>
        <dbReference type="ChEBI" id="CHEBI:74417"/>
        <dbReference type="EC" id="2.8.4.3"/>
    </reaction>
</comment>
<dbReference type="GO" id="GO:0051539">
    <property type="term" value="F:4 iron, 4 sulfur cluster binding"/>
    <property type="evidence" value="ECO:0007669"/>
    <property type="project" value="UniProtKB-UniRule"/>
</dbReference>
<dbReference type="PROSITE" id="PS50926">
    <property type="entry name" value="TRAM"/>
    <property type="match status" value="1"/>
</dbReference>
<feature type="binding site" evidence="11">
    <location>
        <position position="169"/>
    </location>
    <ligand>
        <name>[4Fe-4S] cluster</name>
        <dbReference type="ChEBI" id="CHEBI:49883"/>
        <label>2</label>
        <note>4Fe-4S-S-AdoMet</note>
    </ligand>
</feature>
<evidence type="ECO:0000256" key="11">
    <source>
        <dbReference type="HAMAP-Rule" id="MF_01864"/>
    </source>
</evidence>
<dbReference type="Pfam" id="PF00919">
    <property type="entry name" value="UPF0004"/>
    <property type="match status" value="1"/>
</dbReference>
<dbReference type="GO" id="GO:0035597">
    <property type="term" value="F:tRNA-2-methylthio-N(6)-dimethylallyladenosine(37) synthase activity"/>
    <property type="evidence" value="ECO:0007669"/>
    <property type="project" value="UniProtKB-EC"/>
</dbReference>
<dbReference type="InterPro" id="IPR006638">
    <property type="entry name" value="Elp3/MiaA/NifB-like_rSAM"/>
</dbReference>
<sequence length="446" mass="50705">MNDSIDKQFKILTYGCQMNVHDSEILAGMLGQLGYRESLNEDDADIILINTCSIRDKAEQKVFGKVGALKKLKAKKPELIIGICGCMIQQQQVAKRIQKDFPHVDLLFGTHNIHQLPQMIEKVLAKKERVLEIWNEEGEVIEGLPKLREDGITAWITITYGCNNFCTYCIVPHVRGRERSRQPSDIISEIEDIVAKGYKEVTLLGQNVNSYGKDFDNEYDFADLLCEVSKIKELKRVRYMTPHPRDFTDKLIDVIASHDKICNHFHLPVQSGSSRVLKSMNRGYDQQKYLSLIDKIKNKVNDFSITTDIIVGFPGETEKDFLETIKVVEAVKYDSAFTFAYSPRQGTPASKMEVQVPQQEKSQRLQRLIETQNNISKQINDSYVGQVWDVLVEGTSKNDPSYISGRTKTAKIVNFAGDKTLIGKEVKVKITDSQTWSLTGKILEEE</sequence>
<dbReference type="CDD" id="cd01335">
    <property type="entry name" value="Radical_SAM"/>
    <property type="match status" value="1"/>
</dbReference>
<evidence type="ECO:0000256" key="2">
    <source>
        <dbReference type="ARBA" id="ARBA00022485"/>
    </source>
</evidence>
<evidence type="ECO:0000256" key="3">
    <source>
        <dbReference type="ARBA" id="ARBA00022490"/>
    </source>
</evidence>
<comment type="subcellular location">
    <subcellularLocation>
        <location evidence="11">Cytoplasm</location>
    </subcellularLocation>
</comment>
<dbReference type="Gene3D" id="3.40.50.12160">
    <property type="entry name" value="Methylthiotransferase, N-terminal domain"/>
    <property type="match status" value="1"/>
</dbReference>
<evidence type="ECO:0000256" key="7">
    <source>
        <dbReference type="ARBA" id="ARBA00022723"/>
    </source>
</evidence>
<dbReference type="Pfam" id="PF04055">
    <property type="entry name" value="Radical_SAM"/>
    <property type="match status" value="1"/>
</dbReference>
<dbReference type="Gene3D" id="3.80.30.20">
    <property type="entry name" value="tm_1862 like domain"/>
    <property type="match status" value="1"/>
</dbReference>
<accession>A0AAU7VQ70</accession>
<evidence type="ECO:0000256" key="4">
    <source>
        <dbReference type="ARBA" id="ARBA00022679"/>
    </source>
</evidence>
<dbReference type="InterPro" id="IPR013848">
    <property type="entry name" value="Methylthiotransferase_N"/>
</dbReference>
<dbReference type="GO" id="GO:0046872">
    <property type="term" value="F:metal ion binding"/>
    <property type="evidence" value="ECO:0007669"/>
    <property type="project" value="UniProtKB-KW"/>
</dbReference>
<dbReference type="InterPro" id="IPR058240">
    <property type="entry name" value="rSAM_sf"/>
</dbReference>
<comment type="similarity">
    <text evidence="11">Belongs to the methylthiotransferase family. MiaB subfamily.</text>
</comment>
<dbReference type="PANTHER" id="PTHR43020:SF2">
    <property type="entry name" value="MITOCHONDRIAL TRNA METHYLTHIOTRANSFERASE CDK5RAP1"/>
    <property type="match status" value="1"/>
</dbReference>
<feature type="binding site" evidence="11">
    <location>
        <position position="16"/>
    </location>
    <ligand>
        <name>[4Fe-4S] cluster</name>
        <dbReference type="ChEBI" id="CHEBI:49883"/>
        <label>1</label>
    </ligand>
</feature>
<keyword evidence="3 11" id="KW-0963">Cytoplasm</keyword>
<feature type="domain" description="TRAM" evidence="12">
    <location>
        <begin position="381"/>
        <end position="444"/>
    </location>
</feature>
<dbReference type="PANTHER" id="PTHR43020">
    <property type="entry name" value="CDK5 REGULATORY SUBUNIT-ASSOCIATED PROTEIN 1"/>
    <property type="match status" value="1"/>
</dbReference>
<evidence type="ECO:0000259" key="12">
    <source>
        <dbReference type="PROSITE" id="PS50926"/>
    </source>
</evidence>
<dbReference type="InterPro" id="IPR005839">
    <property type="entry name" value="Methylthiotransferase"/>
</dbReference>
<dbReference type="PROSITE" id="PS01278">
    <property type="entry name" value="MTTASE_RADICAL"/>
    <property type="match status" value="1"/>
</dbReference>
<keyword evidence="7 11" id="KW-0479">Metal-binding</keyword>
<protein>
    <recommendedName>
        <fullName evidence="10 11">tRNA-2-methylthio-N(6)-dimethylallyladenosine synthase</fullName>
        <ecNumber evidence="10 11">2.8.4.3</ecNumber>
    </recommendedName>
    <alternativeName>
        <fullName evidence="11">(Dimethylallyl)adenosine tRNA methylthiotransferase MiaB</fullName>
    </alternativeName>
    <alternativeName>
        <fullName evidence="11">tRNA-i(6)A37 methylthiotransferase</fullName>
    </alternativeName>
</protein>
<comment type="cofactor">
    <cofactor evidence="11">
        <name>[4Fe-4S] cluster</name>
        <dbReference type="ChEBI" id="CHEBI:49883"/>
    </cofactor>
    <text evidence="11">Binds 2 [4Fe-4S] clusters. One cluster is coordinated with 3 cysteines and an exchangeable S-adenosyl-L-methionine.</text>
</comment>
<reference evidence="15" key="2">
    <citation type="submission" date="2024-06" db="EMBL/GenBank/DDBJ databases">
        <authorList>
            <person name="Petrova K.O."/>
            <person name="Toshchakov S.V."/>
            <person name="Boltjanskaja Y.V."/>
            <person name="Kevbrin V."/>
        </authorList>
    </citation>
    <scope>NUCLEOTIDE SEQUENCE</scope>
    <source>
        <strain evidence="15">Z-910T</strain>
    </source>
</reference>
<comment type="subunit">
    <text evidence="11">Monomer.</text>
</comment>
<dbReference type="NCBIfam" id="TIGR00089">
    <property type="entry name" value="MiaB/RimO family radical SAM methylthiotransferase"/>
    <property type="match status" value="1"/>
</dbReference>
<reference evidence="15" key="1">
    <citation type="journal article" date="2013" name="Extremophiles">
        <title>Proteinivorax tanatarense gen. nov., sp. nov., an anaerobic, haloalkaliphilic, proteolytic bacterium isolated from a decaying algal bloom, and proposal of Proteinivoraceae fam. nov.</title>
        <authorList>
            <person name="Kevbrin V."/>
            <person name="Boltyanskaya Y."/>
            <person name="Zhilina T."/>
            <person name="Kolganova T."/>
            <person name="Lavrentjeva E."/>
            <person name="Kuznetsov B."/>
        </authorList>
    </citation>
    <scope>NUCLEOTIDE SEQUENCE</scope>
    <source>
        <strain evidence="15">Z-910T</strain>
    </source>
</reference>
<evidence type="ECO:0000256" key="1">
    <source>
        <dbReference type="ARBA" id="ARBA00003234"/>
    </source>
</evidence>
<dbReference type="InterPro" id="IPR023404">
    <property type="entry name" value="rSAM_horseshoe"/>
</dbReference>
<dbReference type="SFLD" id="SFLDF00273">
    <property type="entry name" value="(dimethylallyl)adenosine_tRNA"/>
    <property type="match status" value="1"/>
</dbReference>
<dbReference type="SMART" id="SM00729">
    <property type="entry name" value="Elp3"/>
    <property type="match status" value="1"/>
</dbReference>
<feature type="binding site" evidence="11">
    <location>
        <position position="162"/>
    </location>
    <ligand>
        <name>[4Fe-4S] cluster</name>
        <dbReference type="ChEBI" id="CHEBI:49883"/>
        <label>2</label>
        <note>4Fe-4S-S-AdoMet</note>
    </ligand>
</feature>
<dbReference type="NCBIfam" id="TIGR01574">
    <property type="entry name" value="miaB-methiolase"/>
    <property type="match status" value="1"/>
</dbReference>
<evidence type="ECO:0000256" key="9">
    <source>
        <dbReference type="ARBA" id="ARBA00023014"/>
    </source>
</evidence>
<dbReference type="FunFam" id="3.80.30.20:FF:000001">
    <property type="entry name" value="tRNA-2-methylthio-N(6)-dimethylallyladenosine synthase 2"/>
    <property type="match status" value="1"/>
</dbReference>
<evidence type="ECO:0000256" key="10">
    <source>
        <dbReference type="ARBA" id="ARBA00033765"/>
    </source>
</evidence>
<keyword evidence="2 11" id="KW-0004">4Fe-4S</keyword>
<keyword evidence="4 11" id="KW-0808">Transferase</keyword>
<dbReference type="SFLD" id="SFLDG01082">
    <property type="entry name" value="B12-binding_domain_containing"/>
    <property type="match status" value="1"/>
</dbReference>
<dbReference type="PROSITE" id="PS51449">
    <property type="entry name" value="MTTASE_N"/>
    <property type="match status" value="1"/>
</dbReference>
<evidence type="ECO:0000256" key="5">
    <source>
        <dbReference type="ARBA" id="ARBA00022691"/>
    </source>
</evidence>
<name>A0AAU7VQ70_9FIRM</name>
<feature type="binding site" evidence="11">
    <location>
        <position position="86"/>
    </location>
    <ligand>
        <name>[4Fe-4S] cluster</name>
        <dbReference type="ChEBI" id="CHEBI:49883"/>
        <label>1</label>
    </ligand>
</feature>
<dbReference type="InterPro" id="IPR020612">
    <property type="entry name" value="Methylthiotransferase_CS"/>
</dbReference>
<keyword evidence="8 11" id="KW-0408">Iron</keyword>